<feature type="transmembrane region" description="Helical" evidence="5">
    <location>
        <begin position="262"/>
        <end position="283"/>
    </location>
</feature>
<keyword evidence="4 5" id="KW-0472">Membrane</keyword>
<sequence>MDSSFLTTTLVPLSLFIIILGMGLGLTIKDFKQILVEPKAVILGLLAQLVMVPIVGFILAFIFPLSPELAVGVVLVAACPGGATSNLLTYLAKGNVALSVTLTAFSSLVTVFSIPLVVNLALQLFLDEAVDLRLPFVKTVIRLATIVILPLIIGMVIKSFRPSVASTIEKGVKWFSIAFITLLVVLLIAQEWDTLHRYLFSLGGVTLSLSMVTMALGFAISVLARLDVPSTRSITIEVGIQSTSLAWTVASLPSLLNRPVMAVPALVYGLLMFGTSAGFISLARRQPSITSQ</sequence>
<dbReference type="Gene3D" id="1.20.1530.20">
    <property type="match status" value="1"/>
</dbReference>
<keyword evidence="7" id="KW-1185">Reference proteome</keyword>
<comment type="subcellular location">
    <subcellularLocation>
        <location evidence="1">Membrane</location>
        <topology evidence="1">Multi-pass membrane protein</topology>
    </subcellularLocation>
</comment>
<keyword evidence="2 5" id="KW-0812">Transmembrane</keyword>
<reference evidence="6" key="1">
    <citation type="submission" date="2020-10" db="EMBL/GenBank/DDBJ databases">
        <authorList>
            <person name="Castelo-Branco R."/>
            <person name="Eusebio N."/>
            <person name="Adriana R."/>
            <person name="Vieira A."/>
            <person name="Brugerolle De Fraissinette N."/>
            <person name="Rezende De Castro R."/>
            <person name="Schneider M.P."/>
            <person name="Vasconcelos V."/>
            <person name="Leao P.N."/>
        </authorList>
    </citation>
    <scope>NUCLEOTIDE SEQUENCE</scope>
    <source>
        <strain evidence="6">LEGE 11480</strain>
    </source>
</reference>
<evidence type="ECO:0000256" key="1">
    <source>
        <dbReference type="ARBA" id="ARBA00004141"/>
    </source>
</evidence>
<keyword evidence="3 5" id="KW-1133">Transmembrane helix</keyword>
<evidence type="ECO:0000313" key="7">
    <source>
        <dbReference type="Proteomes" id="UP000625316"/>
    </source>
</evidence>
<evidence type="ECO:0000256" key="2">
    <source>
        <dbReference type="ARBA" id="ARBA00022692"/>
    </source>
</evidence>
<feature type="transmembrane region" description="Helical" evidence="5">
    <location>
        <begin position="236"/>
        <end position="256"/>
    </location>
</feature>
<evidence type="ECO:0000256" key="3">
    <source>
        <dbReference type="ARBA" id="ARBA00022989"/>
    </source>
</evidence>
<organism evidence="6 7">
    <name type="scientific">Romeriopsis navalis LEGE 11480</name>
    <dbReference type="NCBI Taxonomy" id="2777977"/>
    <lineage>
        <taxon>Bacteria</taxon>
        <taxon>Bacillati</taxon>
        <taxon>Cyanobacteriota</taxon>
        <taxon>Cyanophyceae</taxon>
        <taxon>Leptolyngbyales</taxon>
        <taxon>Leptolyngbyaceae</taxon>
        <taxon>Romeriopsis</taxon>
        <taxon>Romeriopsis navalis</taxon>
    </lineage>
</organism>
<dbReference type="GO" id="GO:0016020">
    <property type="term" value="C:membrane"/>
    <property type="evidence" value="ECO:0007669"/>
    <property type="project" value="UniProtKB-SubCell"/>
</dbReference>
<feature type="transmembrane region" description="Helical" evidence="5">
    <location>
        <begin position="40"/>
        <end position="63"/>
    </location>
</feature>
<evidence type="ECO:0000256" key="4">
    <source>
        <dbReference type="ARBA" id="ARBA00023136"/>
    </source>
</evidence>
<feature type="transmembrane region" description="Helical" evidence="5">
    <location>
        <begin position="198"/>
        <end position="224"/>
    </location>
</feature>
<feature type="transmembrane region" description="Helical" evidence="5">
    <location>
        <begin position="69"/>
        <end position="89"/>
    </location>
</feature>
<dbReference type="Proteomes" id="UP000625316">
    <property type="component" value="Unassembled WGS sequence"/>
</dbReference>
<evidence type="ECO:0000313" key="6">
    <source>
        <dbReference type="EMBL" id="MBE9030344.1"/>
    </source>
</evidence>
<accession>A0A928VQN8</accession>
<dbReference type="InterPro" id="IPR002657">
    <property type="entry name" value="BilAc:Na_symport/Acr3"/>
</dbReference>
<feature type="transmembrane region" description="Helical" evidence="5">
    <location>
        <begin position="140"/>
        <end position="160"/>
    </location>
</feature>
<name>A0A928VQN8_9CYAN</name>
<evidence type="ECO:0000256" key="5">
    <source>
        <dbReference type="SAM" id="Phobius"/>
    </source>
</evidence>
<protein>
    <submittedName>
        <fullName evidence="6">Bile acid:sodium symporter</fullName>
    </submittedName>
</protein>
<dbReference type="InterPro" id="IPR038770">
    <property type="entry name" value="Na+/solute_symporter_sf"/>
</dbReference>
<feature type="transmembrane region" description="Helical" evidence="5">
    <location>
        <begin position="96"/>
        <end position="120"/>
    </location>
</feature>
<gene>
    <name evidence="6" type="ORF">IQ266_11435</name>
</gene>
<feature type="transmembrane region" description="Helical" evidence="5">
    <location>
        <begin position="172"/>
        <end position="192"/>
    </location>
</feature>
<dbReference type="PANTHER" id="PTHR10361:SF24">
    <property type="entry name" value="P3 PROTEIN"/>
    <property type="match status" value="1"/>
</dbReference>
<dbReference type="EMBL" id="JADEXQ010000034">
    <property type="protein sequence ID" value="MBE9030344.1"/>
    <property type="molecule type" value="Genomic_DNA"/>
</dbReference>
<dbReference type="AlphaFoldDB" id="A0A928VQN8"/>
<comment type="caution">
    <text evidence="6">The sequence shown here is derived from an EMBL/GenBank/DDBJ whole genome shotgun (WGS) entry which is preliminary data.</text>
</comment>
<dbReference type="RefSeq" id="WP_264325168.1">
    <property type="nucleotide sequence ID" value="NZ_JADEXQ010000034.1"/>
</dbReference>
<dbReference type="PANTHER" id="PTHR10361">
    <property type="entry name" value="SODIUM-BILE ACID COTRANSPORTER"/>
    <property type="match status" value="1"/>
</dbReference>
<dbReference type="Pfam" id="PF01758">
    <property type="entry name" value="SBF"/>
    <property type="match status" value="1"/>
</dbReference>
<dbReference type="InterPro" id="IPR004710">
    <property type="entry name" value="Bilac:Na_transpt"/>
</dbReference>
<feature type="transmembrane region" description="Helical" evidence="5">
    <location>
        <begin position="6"/>
        <end position="28"/>
    </location>
</feature>
<proteinExistence type="predicted"/>